<sequence length="140" mass="16514">MFRFKYHQHEKCYIVATCINPRCDWRVTACNLGNSQTYDLRKANLKHTCDADSRRTFSKVIAALLRTKYETTVGPRPKDLPYSLRREHHINASYWKCWKERVGNCICAWNRVKLLQVATIVPILTEVCKSREHYTSTYRG</sequence>
<gene>
    <name evidence="1" type="ORF">MERR_LOCUS27690</name>
</gene>
<evidence type="ECO:0000313" key="2">
    <source>
        <dbReference type="Proteomes" id="UP000467841"/>
    </source>
</evidence>
<accession>A0A6D2JB43</accession>
<name>A0A6D2JB43_9BRAS</name>
<organism evidence="1 2">
    <name type="scientific">Microthlaspi erraticum</name>
    <dbReference type="NCBI Taxonomy" id="1685480"/>
    <lineage>
        <taxon>Eukaryota</taxon>
        <taxon>Viridiplantae</taxon>
        <taxon>Streptophyta</taxon>
        <taxon>Embryophyta</taxon>
        <taxon>Tracheophyta</taxon>
        <taxon>Spermatophyta</taxon>
        <taxon>Magnoliopsida</taxon>
        <taxon>eudicotyledons</taxon>
        <taxon>Gunneridae</taxon>
        <taxon>Pentapetalae</taxon>
        <taxon>rosids</taxon>
        <taxon>malvids</taxon>
        <taxon>Brassicales</taxon>
        <taxon>Brassicaceae</taxon>
        <taxon>Coluteocarpeae</taxon>
        <taxon>Microthlaspi</taxon>
    </lineage>
</organism>
<dbReference type="AlphaFoldDB" id="A0A6D2JB43"/>
<proteinExistence type="predicted"/>
<dbReference type="OrthoDB" id="1112906at2759"/>
<dbReference type="Proteomes" id="UP000467841">
    <property type="component" value="Unassembled WGS sequence"/>
</dbReference>
<protein>
    <recommendedName>
        <fullName evidence="3">Transposase MuDR plant domain-containing protein</fullName>
    </recommendedName>
</protein>
<evidence type="ECO:0000313" key="1">
    <source>
        <dbReference type="EMBL" id="CAA7040455.1"/>
    </source>
</evidence>
<keyword evidence="2" id="KW-1185">Reference proteome</keyword>
<evidence type="ECO:0008006" key="3">
    <source>
        <dbReference type="Google" id="ProtNLM"/>
    </source>
</evidence>
<dbReference type="EMBL" id="CACVBM020001229">
    <property type="protein sequence ID" value="CAA7040455.1"/>
    <property type="molecule type" value="Genomic_DNA"/>
</dbReference>
<comment type="caution">
    <text evidence="1">The sequence shown here is derived from an EMBL/GenBank/DDBJ whole genome shotgun (WGS) entry which is preliminary data.</text>
</comment>
<reference evidence="1" key="1">
    <citation type="submission" date="2020-01" db="EMBL/GenBank/DDBJ databases">
        <authorList>
            <person name="Mishra B."/>
        </authorList>
    </citation>
    <scope>NUCLEOTIDE SEQUENCE [LARGE SCALE GENOMIC DNA]</scope>
</reference>